<dbReference type="Proteomes" id="UP001146793">
    <property type="component" value="Unassembled WGS sequence"/>
</dbReference>
<keyword evidence="3 5" id="KW-1133">Transmembrane helix</keyword>
<evidence type="ECO:0000256" key="5">
    <source>
        <dbReference type="RuleBase" id="RU365084"/>
    </source>
</evidence>
<gene>
    <name evidence="6" type="ORF">M0812_13288</name>
</gene>
<dbReference type="GO" id="GO:0180047">
    <property type="term" value="P:dolichol phosphate mannose biosynthetic process"/>
    <property type="evidence" value="ECO:0007669"/>
    <property type="project" value="InterPro"/>
</dbReference>
<comment type="subcellular location">
    <subcellularLocation>
        <location evidence="5">Endoplasmic reticulum membrane</location>
        <topology evidence="5">Multi-pass membrane protein</topology>
    </subcellularLocation>
    <subcellularLocation>
        <location evidence="1">Membrane</location>
        <topology evidence="1">Multi-pass membrane protein</topology>
    </subcellularLocation>
</comment>
<proteinExistence type="inferred from homology"/>
<keyword evidence="4 5" id="KW-0472">Membrane</keyword>
<dbReference type="Pfam" id="PF07297">
    <property type="entry name" value="DPM2"/>
    <property type="match status" value="1"/>
</dbReference>
<comment type="caution">
    <text evidence="6">The sequence shown here is derived from an EMBL/GenBank/DDBJ whole genome shotgun (WGS) entry which is preliminary data.</text>
</comment>
<dbReference type="EMBL" id="JANTQA010000029">
    <property type="protein sequence ID" value="KAJ3441282.1"/>
    <property type="molecule type" value="Genomic_DNA"/>
</dbReference>
<evidence type="ECO:0000256" key="4">
    <source>
        <dbReference type="ARBA" id="ARBA00023136"/>
    </source>
</evidence>
<comment type="similarity">
    <text evidence="5">Belongs to the DPM2 family.</text>
</comment>
<dbReference type="AlphaFoldDB" id="A0AAV7ZGZ8"/>
<evidence type="ECO:0000256" key="3">
    <source>
        <dbReference type="ARBA" id="ARBA00022989"/>
    </source>
</evidence>
<protein>
    <recommendedName>
        <fullName evidence="5">Dolichol phosphate-mannose biosynthesis regulatory protein</fullName>
    </recommendedName>
</protein>
<feature type="transmembrane region" description="Helical" evidence="5">
    <location>
        <begin position="24"/>
        <end position="47"/>
    </location>
</feature>
<evidence type="ECO:0000256" key="2">
    <source>
        <dbReference type="ARBA" id="ARBA00022692"/>
    </source>
</evidence>
<comment type="caution">
    <text evidence="5">Lacks conserved residue(s) required for the propagation of feature annotation.</text>
</comment>
<evidence type="ECO:0000313" key="7">
    <source>
        <dbReference type="Proteomes" id="UP001146793"/>
    </source>
</evidence>
<comment type="subunit">
    <text evidence="5">Component of the dolichol-phosphate mannose (DPM) synthase complex.</text>
</comment>
<dbReference type="GO" id="GO:0005789">
    <property type="term" value="C:endoplasmic reticulum membrane"/>
    <property type="evidence" value="ECO:0007669"/>
    <property type="project" value="UniProtKB-SubCell"/>
</dbReference>
<name>A0AAV7ZGZ8_9EUKA</name>
<dbReference type="GO" id="GO:0030234">
    <property type="term" value="F:enzyme regulator activity"/>
    <property type="evidence" value="ECO:0007669"/>
    <property type="project" value="UniProtKB-UniRule"/>
</dbReference>
<evidence type="ECO:0000256" key="1">
    <source>
        <dbReference type="ARBA" id="ARBA00004141"/>
    </source>
</evidence>
<sequence length="90" mass="10657">MIFLPFVEKSMWIKRIFPDPTYGLAIPILSLAFLGIFLMTSMGFIMFKGNAWKPKRSIYHQAFPKDDLLWWIQENIEVAEAMKKKEEEKD</sequence>
<keyword evidence="5" id="KW-0256">Endoplasmic reticulum</keyword>
<dbReference type="InterPro" id="IPR009914">
    <property type="entry name" value="DPM2"/>
</dbReference>
<comment type="pathway">
    <text evidence="5">Protein modification; protein glycosylation.</text>
</comment>
<keyword evidence="2 5" id="KW-0812">Transmembrane</keyword>
<reference evidence="6" key="1">
    <citation type="submission" date="2022-08" db="EMBL/GenBank/DDBJ databases">
        <title>Novel sulphate-reducing endosymbionts in the free-living metamonad Anaeramoeba.</title>
        <authorList>
            <person name="Jerlstrom-Hultqvist J."/>
            <person name="Cepicka I."/>
            <person name="Gallot-Lavallee L."/>
            <person name="Salas-Leiva D."/>
            <person name="Curtis B.A."/>
            <person name="Zahonova K."/>
            <person name="Pipaliya S."/>
            <person name="Dacks J."/>
            <person name="Roger A.J."/>
        </authorList>
    </citation>
    <scope>NUCLEOTIDE SEQUENCE</scope>
    <source>
        <strain evidence="6">Busselton2</strain>
    </source>
</reference>
<accession>A0AAV7ZGZ8</accession>
<evidence type="ECO:0000313" key="6">
    <source>
        <dbReference type="EMBL" id="KAJ3441282.1"/>
    </source>
</evidence>
<organism evidence="6 7">
    <name type="scientific">Anaeramoeba flamelloides</name>
    <dbReference type="NCBI Taxonomy" id="1746091"/>
    <lineage>
        <taxon>Eukaryota</taxon>
        <taxon>Metamonada</taxon>
        <taxon>Anaeramoebidae</taxon>
        <taxon>Anaeramoeba</taxon>
    </lineage>
</organism>
<comment type="function">
    <text evidence="5">Regulatory subunit of the dolichol-phosphate mannose (DPM) synthase complex; essential for the ER localization.</text>
</comment>